<dbReference type="InterPro" id="IPR038717">
    <property type="entry name" value="Tc1-like_DDE_dom"/>
</dbReference>
<reference evidence="2 3" key="1">
    <citation type="submission" date="2024-10" db="EMBL/GenBank/DDBJ databases">
        <title>The Natural Products Discovery Center: Release of the First 8490 Sequenced Strains for Exploring Actinobacteria Biosynthetic Diversity.</title>
        <authorList>
            <person name="Kalkreuter E."/>
            <person name="Kautsar S.A."/>
            <person name="Yang D."/>
            <person name="Bader C.D."/>
            <person name="Teijaro C.N."/>
            <person name="Fluegel L."/>
            <person name="Davis C.M."/>
            <person name="Simpson J.R."/>
            <person name="Lauterbach L."/>
            <person name="Steele A.D."/>
            <person name="Gui C."/>
            <person name="Meng S."/>
            <person name="Li G."/>
            <person name="Viehrig K."/>
            <person name="Ye F."/>
            <person name="Su P."/>
            <person name="Kiefer A.F."/>
            <person name="Nichols A."/>
            <person name="Cepeda A.J."/>
            <person name="Yan W."/>
            <person name="Fan B."/>
            <person name="Jiang Y."/>
            <person name="Adhikari A."/>
            <person name="Zheng C.-J."/>
            <person name="Schuster L."/>
            <person name="Cowan T.M."/>
            <person name="Smanski M.J."/>
            <person name="Chevrette M.G."/>
            <person name="De Carvalho L.P.S."/>
            <person name="Shen B."/>
        </authorList>
    </citation>
    <scope>NUCLEOTIDE SEQUENCE [LARGE SCALE GENOMIC DNA]</scope>
    <source>
        <strain evidence="2 3">NPDC003029</strain>
    </source>
</reference>
<dbReference type="Gene3D" id="3.30.420.10">
    <property type="entry name" value="Ribonuclease H-like superfamily/Ribonuclease H"/>
    <property type="match status" value="1"/>
</dbReference>
<sequence length="101" mass="11613">MAAGQDIHLVMDNGSSHTSTKSRAWLAAHPRFNVHHTPKHASWLNQVEIFFSTLTRRILRRGQFASQEELAEKIDEFVLAYDQTDAKPYRWTYDGTPLKAT</sequence>
<evidence type="ECO:0000259" key="1">
    <source>
        <dbReference type="Pfam" id="PF13358"/>
    </source>
</evidence>
<dbReference type="InterPro" id="IPR012337">
    <property type="entry name" value="RNaseH-like_sf"/>
</dbReference>
<dbReference type="InterPro" id="IPR036397">
    <property type="entry name" value="RNaseH_sf"/>
</dbReference>
<evidence type="ECO:0000313" key="3">
    <source>
        <dbReference type="Proteomes" id="UP001601976"/>
    </source>
</evidence>
<proteinExistence type="predicted"/>
<dbReference type="EMBL" id="JBIAPK010000013">
    <property type="protein sequence ID" value="MFF3343224.1"/>
    <property type="molecule type" value="Genomic_DNA"/>
</dbReference>
<dbReference type="Proteomes" id="UP001601976">
    <property type="component" value="Unassembled WGS sequence"/>
</dbReference>
<keyword evidence="3" id="KW-1185">Reference proteome</keyword>
<name>A0ABW6RNS7_9ACTN</name>
<accession>A0ABW6RNS7</accession>
<dbReference type="Pfam" id="PF13358">
    <property type="entry name" value="DDE_3"/>
    <property type="match status" value="1"/>
</dbReference>
<organism evidence="2 3">
    <name type="scientific">Streptomyces flavidovirens</name>
    <dbReference type="NCBI Taxonomy" id="67298"/>
    <lineage>
        <taxon>Bacteria</taxon>
        <taxon>Bacillati</taxon>
        <taxon>Actinomycetota</taxon>
        <taxon>Actinomycetes</taxon>
        <taxon>Kitasatosporales</taxon>
        <taxon>Streptomycetaceae</taxon>
        <taxon>Streptomyces</taxon>
    </lineage>
</organism>
<gene>
    <name evidence="2" type="ORF">ACFYWW_31740</name>
</gene>
<feature type="domain" description="Tc1-like transposase DDE" evidence="1">
    <location>
        <begin position="6"/>
        <end position="70"/>
    </location>
</feature>
<protein>
    <submittedName>
        <fullName evidence="2">Transposase</fullName>
    </submittedName>
</protein>
<dbReference type="RefSeq" id="WP_387898921.1">
    <property type="nucleotide sequence ID" value="NZ_JBIAPK010000013.1"/>
</dbReference>
<evidence type="ECO:0000313" key="2">
    <source>
        <dbReference type="EMBL" id="MFF3343224.1"/>
    </source>
</evidence>
<dbReference type="SUPFAM" id="SSF53098">
    <property type="entry name" value="Ribonuclease H-like"/>
    <property type="match status" value="1"/>
</dbReference>
<comment type="caution">
    <text evidence="2">The sequence shown here is derived from an EMBL/GenBank/DDBJ whole genome shotgun (WGS) entry which is preliminary data.</text>
</comment>